<feature type="repeat" description="NHL" evidence="2">
    <location>
        <begin position="286"/>
        <end position="316"/>
    </location>
</feature>
<dbReference type="Pfam" id="PF25021">
    <property type="entry name" value="TEN_NHL"/>
    <property type="match status" value="2"/>
</dbReference>
<keyword evidence="3" id="KW-0472">Membrane</keyword>
<evidence type="ECO:0000313" key="7">
    <source>
        <dbReference type="Proteomes" id="UP000292958"/>
    </source>
</evidence>
<gene>
    <name evidence="6" type="ORF">BDD14_6418</name>
</gene>
<dbReference type="PANTHER" id="PTHR46388:SF2">
    <property type="entry name" value="NHL REPEAT-CONTAINING PROTEIN 2"/>
    <property type="match status" value="1"/>
</dbReference>
<dbReference type="PANTHER" id="PTHR46388">
    <property type="entry name" value="NHL REPEAT-CONTAINING PROTEIN 2"/>
    <property type="match status" value="1"/>
</dbReference>
<dbReference type="SUPFAM" id="SSF63829">
    <property type="entry name" value="Calcium-dependent phosphotriesterase"/>
    <property type="match status" value="1"/>
</dbReference>
<dbReference type="Proteomes" id="UP000292958">
    <property type="component" value="Unassembled WGS sequence"/>
</dbReference>
<dbReference type="InterPro" id="IPR056822">
    <property type="entry name" value="TEN_NHL"/>
</dbReference>
<dbReference type="InterPro" id="IPR013783">
    <property type="entry name" value="Ig-like_fold"/>
</dbReference>
<dbReference type="PROSITE" id="PS51125">
    <property type="entry name" value="NHL"/>
    <property type="match status" value="2"/>
</dbReference>
<dbReference type="AlphaFoldDB" id="A0A4Q7Y1K9"/>
<organism evidence="6 7">
    <name type="scientific">Edaphobacter modestus</name>
    <dbReference type="NCBI Taxonomy" id="388466"/>
    <lineage>
        <taxon>Bacteria</taxon>
        <taxon>Pseudomonadati</taxon>
        <taxon>Acidobacteriota</taxon>
        <taxon>Terriglobia</taxon>
        <taxon>Terriglobales</taxon>
        <taxon>Acidobacteriaceae</taxon>
        <taxon>Edaphobacter</taxon>
    </lineage>
</organism>
<feature type="repeat" description="NHL" evidence="2">
    <location>
        <begin position="107"/>
        <end position="150"/>
    </location>
</feature>
<keyword evidence="3" id="KW-0812">Transmembrane</keyword>
<reference evidence="6 7" key="1">
    <citation type="submission" date="2019-02" db="EMBL/GenBank/DDBJ databases">
        <title>Genomic Encyclopedia of Archaeal and Bacterial Type Strains, Phase II (KMG-II): from individual species to whole genera.</title>
        <authorList>
            <person name="Goeker M."/>
        </authorList>
    </citation>
    <scope>NUCLEOTIDE SEQUENCE [LARGE SCALE GENOMIC DNA]</scope>
    <source>
        <strain evidence="6 7">DSM 18101</strain>
    </source>
</reference>
<feature type="transmembrane region" description="Helical" evidence="3">
    <location>
        <begin position="600"/>
        <end position="620"/>
    </location>
</feature>
<dbReference type="Pfam" id="PF16640">
    <property type="entry name" value="Big_3_5"/>
    <property type="match status" value="1"/>
</dbReference>
<evidence type="ECO:0000256" key="3">
    <source>
        <dbReference type="SAM" id="Phobius"/>
    </source>
</evidence>
<evidence type="ECO:0000259" key="5">
    <source>
        <dbReference type="Pfam" id="PF25021"/>
    </source>
</evidence>
<dbReference type="InterPro" id="IPR032109">
    <property type="entry name" value="Big_3_5"/>
</dbReference>
<name>A0A4Q7Y1K9_9BACT</name>
<feature type="domain" description="Bacterial Ig-like" evidence="4">
    <location>
        <begin position="402"/>
        <end position="478"/>
    </location>
</feature>
<keyword evidence="1" id="KW-0677">Repeat</keyword>
<evidence type="ECO:0000259" key="4">
    <source>
        <dbReference type="Pfam" id="PF16640"/>
    </source>
</evidence>
<dbReference type="InterPro" id="IPR011042">
    <property type="entry name" value="6-blade_b-propeller_TolB-like"/>
</dbReference>
<evidence type="ECO:0000256" key="1">
    <source>
        <dbReference type="ARBA" id="ARBA00022737"/>
    </source>
</evidence>
<accession>A0A4Q7Y1K9</accession>
<evidence type="ECO:0000313" key="6">
    <source>
        <dbReference type="EMBL" id="RZU29793.1"/>
    </source>
</evidence>
<protein>
    <submittedName>
        <fullName evidence="6">SMP-30/gluconolaconase/LRE-like protein</fullName>
    </submittedName>
</protein>
<dbReference type="InterPro" id="IPR001258">
    <property type="entry name" value="NHL_repeat"/>
</dbReference>
<keyword evidence="7" id="KW-1185">Reference proteome</keyword>
<dbReference type="Pfam" id="PF01436">
    <property type="entry name" value="NHL"/>
    <property type="match status" value="2"/>
</dbReference>
<comment type="caution">
    <text evidence="6">The sequence shown here is derived from an EMBL/GenBank/DDBJ whole genome shotgun (WGS) entry which is preliminary data.</text>
</comment>
<proteinExistence type="predicted"/>
<feature type="domain" description="Teneurin NHL" evidence="5">
    <location>
        <begin position="215"/>
        <end position="269"/>
    </location>
</feature>
<dbReference type="Gene3D" id="2.60.40.10">
    <property type="entry name" value="Immunoglobulins"/>
    <property type="match status" value="1"/>
</dbReference>
<dbReference type="OrthoDB" id="128282at2"/>
<feature type="domain" description="Teneurin NHL" evidence="5">
    <location>
        <begin position="271"/>
        <end position="325"/>
    </location>
</feature>
<dbReference type="EMBL" id="SHKW01000007">
    <property type="protein sequence ID" value="RZU29793.1"/>
    <property type="molecule type" value="Genomic_DNA"/>
</dbReference>
<evidence type="ECO:0000256" key="2">
    <source>
        <dbReference type="PROSITE-ProRule" id="PRU00504"/>
    </source>
</evidence>
<dbReference type="Gene3D" id="2.120.10.30">
    <property type="entry name" value="TolB, C-terminal domain"/>
    <property type="match status" value="3"/>
</dbReference>
<sequence length="663" mass="66665">MQSDKALMPQMVRTSVILRQQSRVKCSVLGLLMVELAMGLAFGNFRALAQSGPANNVQAIAAPLAAPAQIAYDVAGNLYIADLNDNVIRKVDVAGIVTTVAGTGEQGFSGDSGPATRALLDSPAGVAVDTAGNIYIADTHNQRVRMVSNGTITTIAGTGSAGFSGDSGPALLARLSNPTALALDANGNLFIADTDNHRIRKIIGATITTVAGSGEQAFSGDGGAATAAGIDSPNGVAVDGVGKIYIGDTHNQRVRVVDTSGTISTLAGNFSKAYAGDGGAAAGASLARPRGLSVDAQGNIYVADSDNHRIRMIASTGNITSVAGNGSQGFAGDGGPAVNAILDTPRAPTVEAPGVFAFSDTNNQLIRAVGLDGVGHTISGLNSGTGLSETLTISGLSTVAWGSGALTVSFSNAGQTATGQVDLLDITTGSTSVGSATLTGNLATISTAGLLPGLHRLVASYKGDSLNPPITSSVFVLTIMPPPINDFTFTATGATTQSVNPGQTATFNFSLQPQDGPLNAPITLTASGLPAGATAIFTPASIPSGSAATAFSLAIKTVASHVVTSPPSLPRSTPLLPLSSAICLLPLFRNRRLRARFARIPRTVLSVLVALIVGAATLGLTGCGSGGFFVQDPQTYTITVTATATGGASTTLQHTTMVTLVVQ</sequence>
<keyword evidence="3" id="KW-1133">Transmembrane helix</keyword>